<evidence type="ECO:0000313" key="2">
    <source>
        <dbReference type="EMBL" id="MFC5547642.1"/>
    </source>
</evidence>
<accession>A0ABW0RX88</accession>
<keyword evidence="3" id="KW-1185">Reference proteome</keyword>
<feature type="compositionally biased region" description="Basic residues" evidence="1">
    <location>
        <begin position="1"/>
        <end position="17"/>
    </location>
</feature>
<dbReference type="EMBL" id="JBHSMZ010000001">
    <property type="protein sequence ID" value="MFC5547642.1"/>
    <property type="molecule type" value="Genomic_DNA"/>
</dbReference>
<dbReference type="Proteomes" id="UP001596086">
    <property type="component" value="Unassembled WGS sequence"/>
</dbReference>
<protein>
    <submittedName>
        <fullName evidence="2">Uncharacterized protein</fullName>
    </submittedName>
</protein>
<dbReference type="RefSeq" id="WP_379767298.1">
    <property type="nucleotide sequence ID" value="NZ_JBHSMZ010000001.1"/>
</dbReference>
<proteinExistence type="predicted"/>
<comment type="caution">
    <text evidence="2">The sequence shown here is derived from an EMBL/GenBank/DDBJ whole genome shotgun (WGS) entry which is preliminary data.</text>
</comment>
<reference evidence="3" key="1">
    <citation type="journal article" date="2019" name="Int. J. Syst. Evol. Microbiol.">
        <title>The Global Catalogue of Microorganisms (GCM) 10K type strain sequencing project: providing services to taxonomists for standard genome sequencing and annotation.</title>
        <authorList>
            <consortium name="The Broad Institute Genomics Platform"/>
            <consortium name="The Broad Institute Genome Sequencing Center for Infectious Disease"/>
            <person name="Wu L."/>
            <person name="Ma J."/>
        </authorList>
    </citation>
    <scope>NUCLEOTIDE SEQUENCE [LARGE SCALE GENOMIC DNA]</scope>
    <source>
        <strain evidence="3">CGMCC 4.5798</strain>
    </source>
</reference>
<feature type="region of interest" description="Disordered" evidence="1">
    <location>
        <begin position="1"/>
        <end position="21"/>
    </location>
</feature>
<gene>
    <name evidence="2" type="ORF">ACFPO9_03835</name>
</gene>
<name>A0ABW0RX88_9BURK</name>
<evidence type="ECO:0000256" key="1">
    <source>
        <dbReference type="SAM" id="MobiDB-lite"/>
    </source>
</evidence>
<sequence length="58" mass="6529">MTKKIGNKHIAQHRGKKERAEIHKTNVAREAVKQAIARAKYRNLQKGQPNMVLAQPAA</sequence>
<organism evidence="2 3">
    <name type="scientific">Massilia aerilata</name>
    <dbReference type="NCBI Taxonomy" id="453817"/>
    <lineage>
        <taxon>Bacteria</taxon>
        <taxon>Pseudomonadati</taxon>
        <taxon>Pseudomonadota</taxon>
        <taxon>Betaproteobacteria</taxon>
        <taxon>Burkholderiales</taxon>
        <taxon>Oxalobacteraceae</taxon>
        <taxon>Telluria group</taxon>
        <taxon>Massilia</taxon>
    </lineage>
</organism>
<evidence type="ECO:0000313" key="3">
    <source>
        <dbReference type="Proteomes" id="UP001596086"/>
    </source>
</evidence>